<dbReference type="Gene3D" id="3.30.2010.10">
    <property type="entry name" value="Metalloproteases ('zincins'), catalytic domain"/>
    <property type="match status" value="1"/>
</dbReference>
<proteinExistence type="inferred from homology"/>
<dbReference type="EMBL" id="ML976720">
    <property type="protein sequence ID" value="KAF1968459.1"/>
    <property type="molecule type" value="Genomic_DNA"/>
</dbReference>
<dbReference type="GO" id="GO:0004222">
    <property type="term" value="F:metalloendopeptidase activity"/>
    <property type="evidence" value="ECO:0007669"/>
    <property type="project" value="InterPro"/>
</dbReference>
<name>A0A6A5UWU0_9PLEO</name>
<keyword evidence="2" id="KW-0479">Metal-binding</keyword>
<keyword evidence="3 6" id="KW-0378">Hydrolase</keyword>
<feature type="domain" description="Peptidase M48" evidence="7">
    <location>
        <begin position="132"/>
        <end position="307"/>
    </location>
</feature>
<keyword evidence="5 6" id="KW-0482">Metalloprotease</keyword>
<dbReference type="OrthoDB" id="7464992at2759"/>
<dbReference type="PANTHER" id="PTHR22726">
    <property type="entry name" value="METALLOENDOPEPTIDASE OMA1"/>
    <property type="match status" value="1"/>
</dbReference>
<evidence type="ECO:0000256" key="5">
    <source>
        <dbReference type="ARBA" id="ARBA00023049"/>
    </source>
</evidence>
<dbReference type="AlphaFoldDB" id="A0A6A5UWU0"/>
<dbReference type="CDD" id="cd07331">
    <property type="entry name" value="M48C_Oma1_like"/>
    <property type="match status" value="1"/>
</dbReference>
<dbReference type="GO" id="GO:0046872">
    <property type="term" value="F:metal ion binding"/>
    <property type="evidence" value="ECO:0007669"/>
    <property type="project" value="UniProtKB-KW"/>
</dbReference>
<gene>
    <name evidence="8" type="ORF">BU23DRAFT_480148</name>
</gene>
<keyword evidence="1 6" id="KW-0645">Protease</keyword>
<accession>A0A6A5UWU0</accession>
<keyword evidence="9" id="KW-1185">Reference proteome</keyword>
<reference evidence="8" key="1">
    <citation type="journal article" date="2020" name="Stud. Mycol.">
        <title>101 Dothideomycetes genomes: a test case for predicting lifestyles and emergence of pathogens.</title>
        <authorList>
            <person name="Haridas S."/>
            <person name="Albert R."/>
            <person name="Binder M."/>
            <person name="Bloem J."/>
            <person name="Labutti K."/>
            <person name="Salamov A."/>
            <person name="Andreopoulos B."/>
            <person name="Baker S."/>
            <person name="Barry K."/>
            <person name="Bills G."/>
            <person name="Bluhm B."/>
            <person name="Cannon C."/>
            <person name="Castanera R."/>
            <person name="Culley D."/>
            <person name="Daum C."/>
            <person name="Ezra D."/>
            <person name="Gonzalez J."/>
            <person name="Henrissat B."/>
            <person name="Kuo A."/>
            <person name="Liang C."/>
            <person name="Lipzen A."/>
            <person name="Lutzoni F."/>
            <person name="Magnuson J."/>
            <person name="Mondo S."/>
            <person name="Nolan M."/>
            <person name="Ohm R."/>
            <person name="Pangilinan J."/>
            <person name="Park H.-J."/>
            <person name="Ramirez L."/>
            <person name="Alfaro M."/>
            <person name="Sun H."/>
            <person name="Tritt A."/>
            <person name="Yoshinaga Y."/>
            <person name="Zwiers L.-H."/>
            <person name="Turgeon B."/>
            <person name="Goodwin S."/>
            <person name="Spatafora J."/>
            <person name="Crous P."/>
            <person name="Grigoriev I."/>
        </authorList>
    </citation>
    <scope>NUCLEOTIDE SEQUENCE</scope>
    <source>
        <strain evidence="8">CBS 107.79</strain>
    </source>
</reference>
<evidence type="ECO:0000256" key="4">
    <source>
        <dbReference type="ARBA" id="ARBA00022833"/>
    </source>
</evidence>
<evidence type="ECO:0000256" key="2">
    <source>
        <dbReference type="ARBA" id="ARBA00022723"/>
    </source>
</evidence>
<evidence type="ECO:0000256" key="3">
    <source>
        <dbReference type="ARBA" id="ARBA00022801"/>
    </source>
</evidence>
<dbReference type="Pfam" id="PF01435">
    <property type="entry name" value="Peptidase_M48"/>
    <property type="match status" value="1"/>
</dbReference>
<comment type="similarity">
    <text evidence="6">Belongs to the peptidase M48 family.</text>
</comment>
<dbReference type="InterPro" id="IPR001915">
    <property type="entry name" value="Peptidase_M48"/>
</dbReference>
<dbReference type="GO" id="GO:0005743">
    <property type="term" value="C:mitochondrial inner membrane"/>
    <property type="evidence" value="ECO:0007669"/>
    <property type="project" value="TreeGrafter"/>
</dbReference>
<comment type="cofactor">
    <cofactor evidence="6">
        <name>Zn(2+)</name>
        <dbReference type="ChEBI" id="CHEBI:29105"/>
    </cofactor>
    <text evidence="6">Binds 1 zinc ion per subunit.</text>
</comment>
<sequence>MFRPGFRAFEPTFRPLRNYVQFRPTKQYAQQFRAYRQVRFGDKRPQYNRFQFASNIFMRWAARPTFYRDVGFISLGAGGFYVYNLEEVPISGRRRFNMISPALETRIGAATVNEVLQQYRGQILPDWDPRVQKVKKVLERIIPFATAAGLHDIDWEIHVIDSPEENAFVAPGGKVFVFTGIIPLCKNEDGIAAVLGHEIAHVVAHHTAEKLSQAPLVLLGMAALMTFDFSFQLSSALLNLFLSMPAGRKQEAEADEIGLQLMARACYRPEAAMEFWNRMESTARSGPPELLSTHPSHHNREEKIREWLPKAHEQAELSDCHATAGYSKSRIYVENNGWLIEQQRSSSTASGGRTTRGGRPHTFFLCV</sequence>
<dbReference type="InterPro" id="IPR051156">
    <property type="entry name" value="Mito/Outer_Membr_Metalloprot"/>
</dbReference>
<evidence type="ECO:0000256" key="6">
    <source>
        <dbReference type="RuleBase" id="RU003983"/>
    </source>
</evidence>
<dbReference type="GO" id="GO:0006515">
    <property type="term" value="P:protein quality control for misfolded or incompletely synthesized proteins"/>
    <property type="evidence" value="ECO:0007669"/>
    <property type="project" value="TreeGrafter"/>
</dbReference>
<organism evidence="8 9">
    <name type="scientific">Bimuria novae-zelandiae CBS 107.79</name>
    <dbReference type="NCBI Taxonomy" id="1447943"/>
    <lineage>
        <taxon>Eukaryota</taxon>
        <taxon>Fungi</taxon>
        <taxon>Dikarya</taxon>
        <taxon>Ascomycota</taxon>
        <taxon>Pezizomycotina</taxon>
        <taxon>Dothideomycetes</taxon>
        <taxon>Pleosporomycetidae</taxon>
        <taxon>Pleosporales</taxon>
        <taxon>Massarineae</taxon>
        <taxon>Didymosphaeriaceae</taxon>
        <taxon>Bimuria</taxon>
    </lineage>
</organism>
<dbReference type="Proteomes" id="UP000800036">
    <property type="component" value="Unassembled WGS sequence"/>
</dbReference>
<protein>
    <recommendedName>
        <fullName evidence="7">Peptidase M48 domain-containing protein</fullName>
    </recommendedName>
</protein>
<keyword evidence="4 6" id="KW-0862">Zinc</keyword>
<dbReference type="PANTHER" id="PTHR22726:SF1">
    <property type="entry name" value="METALLOENDOPEPTIDASE OMA1, MITOCHONDRIAL"/>
    <property type="match status" value="1"/>
</dbReference>
<evidence type="ECO:0000313" key="8">
    <source>
        <dbReference type="EMBL" id="KAF1968459.1"/>
    </source>
</evidence>
<dbReference type="GO" id="GO:0034982">
    <property type="term" value="P:mitochondrial protein processing"/>
    <property type="evidence" value="ECO:0007669"/>
    <property type="project" value="TreeGrafter"/>
</dbReference>
<evidence type="ECO:0000256" key="1">
    <source>
        <dbReference type="ARBA" id="ARBA00022670"/>
    </source>
</evidence>
<evidence type="ECO:0000259" key="7">
    <source>
        <dbReference type="Pfam" id="PF01435"/>
    </source>
</evidence>
<evidence type="ECO:0000313" key="9">
    <source>
        <dbReference type="Proteomes" id="UP000800036"/>
    </source>
</evidence>